<gene>
    <name evidence="1" type="ORF">SDC9_54471</name>
</gene>
<name>A0A644WWI7_9ZZZZ</name>
<organism evidence="1">
    <name type="scientific">bioreactor metagenome</name>
    <dbReference type="NCBI Taxonomy" id="1076179"/>
    <lineage>
        <taxon>unclassified sequences</taxon>
        <taxon>metagenomes</taxon>
        <taxon>ecological metagenomes</taxon>
    </lineage>
</organism>
<comment type="caution">
    <text evidence="1">The sequence shown here is derived from an EMBL/GenBank/DDBJ whole genome shotgun (WGS) entry which is preliminary data.</text>
</comment>
<dbReference type="EMBL" id="VSSQ01001419">
    <property type="protein sequence ID" value="MPM08159.1"/>
    <property type="molecule type" value="Genomic_DNA"/>
</dbReference>
<dbReference type="AlphaFoldDB" id="A0A644WWI7"/>
<sequence>MVRAVAPHAHAAHRCRHGRSSGCHFQSADRRSYFCARSAGARYFSCIAHSAVHQFCNRCIGFDISSGKKRGILFFDSGTIQLQQSSVLRNSWHCMRIGFGVFPAYKQLDRKRRSENQEEKMESHSWRNFSRIIDFYFSTTLW</sequence>
<proteinExistence type="predicted"/>
<protein>
    <submittedName>
        <fullName evidence="1">Uncharacterized protein</fullName>
    </submittedName>
</protein>
<evidence type="ECO:0000313" key="1">
    <source>
        <dbReference type="EMBL" id="MPM08159.1"/>
    </source>
</evidence>
<reference evidence="1" key="1">
    <citation type="submission" date="2019-08" db="EMBL/GenBank/DDBJ databases">
        <authorList>
            <person name="Kucharzyk K."/>
            <person name="Murdoch R.W."/>
            <person name="Higgins S."/>
            <person name="Loffler F."/>
        </authorList>
    </citation>
    <scope>NUCLEOTIDE SEQUENCE</scope>
</reference>
<accession>A0A644WWI7</accession>